<reference evidence="2 3" key="1">
    <citation type="journal article" date="2023" name="IScience">
        <title>Expanded male sex-determining region conserved during the evolution of homothallism in the green alga Volvox.</title>
        <authorList>
            <person name="Yamamoto K."/>
            <person name="Matsuzaki R."/>
            <person name="Mahakham W."/>
            <person name="Heman W."/>
            <person name="Sekimoto H."/>
            <person name="Kawachi M."/>
            <person name="Minakuchi Y."/>
            <person name="Toyoda A."/>
            <person name="Nozaki H."/>
        </authorList>
    </citation>
    <scope>NUCLEOTIDE SEQUENCE [LARGE SCALE GENOMIC DNA]</scope>
    <source>
        <strain evidence="2 3">NIES-4468</strain>
    </source>
</reference>
<gene>
    <name evidence="2" type="ORF">VaNZ11_013768</name>
</gene>
<evidence type="ECO:0000256" key="1">
    <source>
        <dbReference type="SAM" id="SignalP"/>
    </source>
</evidence>
<accession>A0ABQ5SGZ2</accession>
<dbReference type="EMBL" id="BSDZ01000080">
    <property type="protein sequence ID" value="GLI69196.1"/>
    <property type="molecule type" value="Genomic_DNA"/>
</dbReference>
<keyword evidence="3" id="KW-1185">Reference proteome</keyword>
<protein>
    <submittedName>
        <fullName evidence="2">Uncharacterized protein</fullName>
    </submittedName>
</protein>
<evidence type="ECO:0000313" key="2">
    <source>
        <dbReference type="EMBL" id="GLI69196.1"/>
    </source>
</evidence>
<feature type="chain" id="PRO_5045554424" evidence="1">
    <location>
        <begin position="21"/>
        <end position="157"/>
    </location>
</feature>
<proteinExistence type="predicted"/>
<keyword evidence="1" id="KW-0732">Signal</keyword>
<sequence length="157" mass="16698">MTLLQLLLLVVTGLQMSGDACTPFSPLLLTHTSVSGLYVFDLVHGLLFLAVWKEAPRQFITARRRRHVSSGDFLSPAAAVADVLVCKGMAITGSIDVKAASLGHRGVSVRGHPSGGRPAAAPTLALWLLNAEIPWWEGVPRSTDSQGSNGETQWDVG</sequence>
<organism evidence="2 3">
    <name type="scientific">Volvox africanus</name>
    <dbReference type="NCBI Taxonomy" id="51714"/>
    <lineage>
        <taxon>Eukaryota</taxon>
        <taxon>Viridiplantae</taxon>
        <taxon>Chlorophyta</taxon>
        <taxon>core chlorophytes</taxon>
        <taxon>Chlorophyceae</taxon>
        <taxon>CS clade</taxon>
        <taxon>Chlamydomonadales</taxon>
        <taxon>Volvocaceae</taxon>
        <taxon>Volvox</taxon>
    </lineage>
</organism>
<evidence type="ECO:0000313" key="3">
    <source>
        <dbReference type="Proteomes" id="UP001165090"/>
    </source>
</evidence>
<dbReference type="Proteomes" id="UP001165090">
    <property type="component" value="Unassembled WGS sequence"/>
</dbReference>
<name>A0ABQ5SGZ2_9CHLO</name>
<feature type="non-terminal residue" evidence="2">
    <location>
        <position position="157"/>
    </location>
</feature>
<comment type="caution">
    <text evidence="2">The sequence shown here is derived from an EMBL/GenBank/DDBJ whole genome shotgun (WGS) entry which is preliminary data.</text>
</comment>
<feature type="signal peptide" evidence="1">
    <location>
        <begin position="1"/>
        <end position="20"/>
    </location>
</feature>